<keyword evidence="8" id="KW-1185">Reference proteome</keyword>
<dbReference type="Pfam" id="PF02826">
    <property type="entry name" value="2-Hacid_dh_C"/>
    <property type="match status" value="1"/>
</dbReference>
<dbReference type="InterPro" id="IPR036291">
    <property type="entry name" value="NAD(P)-bd_dom_sf"/>
</dbReference>
<dbReference type="RefSeq" id="WP_342023025.1">
    <property type="nucleotide sequence ID" value="NZ_CP151657.1"/>
</dbReference>
<dbReference type="EMBL" id="CP151657">
    <property type="protein sequence ID" value="WZP15360.1"/>
    <property type="molecule type" value="Genomic_DNA"/>
</dbReference>
<dbReference type="InterPro" id="IPR006140">
    <property type="entry name" value="D-isomer_DH_NAD-bd"/>
</dbReference>
<dbReference type="SUPFAM" id="SSF52283">
    <property type="entry name" value="Formate/glycerate dehydrogenase catalytic domain-like"/>
    <property type="match status" value="1"/>
</dbReference>
<dbReference type="InterPro" id="IPR050857">
    <property type="entry name" value="D-2-hydroxyacid_DH"/>
</dbReference>
<dbReference type="Pfam" id="PF00389">
    <property type="entry name" value="2-Hacid_dh"/>
    <property type="match status" value="1"/>
</dbReference>
<feature type="domain" description="D-isomer specific 2-hydroxyacid dehydrogenase NAD-binding" evidence="6">
    <location>
        <begin position="111"/>
        <end position="284"/>
    </location>
</feature>
<proteinExistence type="inferred from homology"/>
<keyword evidence="2 4" id="KW-0560">Oxidoreductase</keyword>
<evidence type="ECO:0000256" key="2">
    <source>
        <dbReference type="ARBA" id="ARBA00023002"/>
    </source>
</evidence>
<dbReference type="CDD" id="cd12172">
    <property type="entry name" value="PGDH_like_2"/>
    <property type="match status" value="1"/>
</dbReference>
<evidence type="ECO:0000256" key="4">
    <source>
        <dbReference type="RuleBase" id="RU003719"/>
    </source>
</evidence>
<evidence type="ECO:0000259" key="6">
    <source>
        <dbReference type="Pfam" id="PF02826"/>
    </source>
</evidence>
<evidence type="ECO:0000256" key="1">
    <source>
        <dbReference type="ARBA" id="ARBA00005854"/>
    </source>
</evidence>
<dbReference type="PROSITE" id="PS00671">
    <property type="entry name" value="D_2_HYDROXYACID_DH_3"/>
    <property type="match status" value="1"/>
</dbReference>
<dbReference type="InterPro" id="IPR029753">
    <property type="entry name" value="D-isomer_DH_CS"/>
</dbReference>
<evidence type="ECO:0000313" key="8">
    <source>
        <dbReference type="Proteomes" id="UP001448858"/>
    </source>
</evidence>
<evidence type="ECO:0000259" key="5">
    <source>
        <dbReference type="Pfam" id="PF00389"/>
    </source>
</evidence>
<keyword evidence="3" id="KW-0520">NAD</keyword>
<dbReference type="InterPro" id="IPR006139">
    <property type="entry name" value="D-isomer_2_OHA_DH_cat_dom"/>
</dbReference>
<organism evidence="7 8">
    <name type="scientific">Arthrobacter citreus</name>
    <dbReference type="NCBI Taxonomy" id="1670"/>
    <lineage>
        <taxon>Bacteria</taxon>
        <taxon>Bacillati</taxon>
        <taxon>Actinomycetota</taxon>
        <taxon>Actinomycetes</taxon>
        <taxon>Micrococcales</taxon>
        <taxon>Micrococcaceae</taxon>
        <taxon>Arthrobacter</taxon>
    </lineage>
</organism>
<evidence type="ECO:0000313" key="7">
    <source>
        <dbReference type="EMBL" id="WZP15360.1"/>
    </source>
</evidence>
<dbReference type="PANTHER" id="PTHR42789:SF1">
    <property type="entry name" value="D-ISOMER SPECIFIC 2-HYDROXYACID DEHYDROGENASE FAMILY PROTEIN (AFU_ORTHOLOGUE AFUA_6G10090)"/>
    <property type="match status" value="1"/>
</dbReference>
<reference evidence="7 8" key="1">
    <citation type="submission" date="2024-04" db="EMBL/GenBank/DDBJ databases">
        <title>Arthrobacter sp. from Plains bison fecal sample.</title>
        <authorList>
            <person name="Ruzzini A."/>
        </authorList>
    </citation>
    <scope>NUCLEOTIDE SEQUENCE [LARGE SCALE GENOMIC DNA]</scope>
    <source>
        <strain evidence="7 8">EINP1</strain>
    </source>
</reference>
<name>A0ABZ2ZTE2_9MICC</name>
<dbReference type="SUPFAM" id="SSF51735">
    <property type="entry name" value="NAD(P)-binding Rossmann-fold domains"/>
    <property type="match status" value="1"/>
</dbReference>
<dbReference type="PANTHER" id="PTHR42789">
    <property type="entry name" value="D-ISOMER SPECIFIC 2-HYDROXYACID DEHYDROGENASE FAMILY PROTEIN (AFU_ORTHOLOGUE AFUA_6G10090)"/>
    <property type="match status" value="1"/>
</dbReference>
<comment type="similarity">
    <text evidence="1 4">Belongs to the D-isomer specific 2-hydroxyacid dehydrogenase family.</text>
</comment>
<dbReference type="Gene3D" id="3.40.50.720">
    <property type="entry name" value="NAD(P)-binding Rossmann-like Domain"/>
    <property type="match status" value="2"/>
</dbReference>
<sequence length="316" mass="32752">MEILITTPSFGQQSQEPWRAVEAENLTIRRPEGQHPLSADQLAQEIGGADAVIVGLDTVDASVFAAATNLKVVAKHGVGVDNIDCEAARRAGVTVVNAPGSNSGAVADLTLGLMLALARQILPAHQSTQAGRWERFPGIELSGRTLGLIGFGRIGQAVSQRAKAFGMTVIAYDPYLPADVFTASAAQQVTLKEAIAGADFLSLHMPGNAGDAPLLDADALGTTKKGAFIINAARGGLIDEDALVALIRSGHIAGAALDAFSTEPMPRDSGILTTPNVILTPHIGAFTDRANAAMGVMIIKDVACVLRGENPLNPVV</sequence>
<gene>
    <name evidence="7" type="ORF">AAE021_14490</name>
</gene>
<evidence type="ECO:0000256" key="3">
    <source>
        <dbReference type="ARBA" id="ARBA00023027"/>
    </source>
</evidence>
<protein>
    <submittedName>
        <fullName evidence="7">Phosphoglycerate dehydrogenase</fullName>
    </submittedName>
</protein>
<feature type="domain" description="D-isomer specific 2-hydroxyacid dehydrogenase catalytic" evidence="5">
    <location>
        <begin position="30"/>
        <end position="315"/>
    </location>
</feature>
<accession>A0ABZ2ZTE2</accession>
<dbReference type="Proteomes" id="UP001448858">
    <property type="component" value="Chromosome"/>
</dbReference>